<dbReference type="PANTHER" id="PTHR30537:SF5">
    <property type="entry name" value="HTH-TYPE TRANSCRIPTIONAL ACTIVATOR TTDR-RELATED"/>
    <property type="match status" value="1"/>
</dbReference>
<dbReference type="RefSeq" id="WP_182664333.1">
    <property type="nucleotide sequence ID" value="NZ_JACIVI010000003.1"/>
</dbReference>
<dbReference type="Gene3D" id="1.10.10.10">
    <property type="entry name" value="Winged helix-like DNA-binding domain superfamily/Winged helix DNA-binding domain"/>
    <property type="match status" value="1"/>
</dbReference>
<dbReference type="InterPro" id="IPR036388">
    <property type="entry name" value="WH-like_DNA-bd_sf"/>
</dbReference>
<comment type="similarity">
    <text evidence="1">Belongs to the LysR transcriptional regulatory family.</text>
</comment>
<evidence type="ECO:0000256" key="4">
    <source>
        <dbReference type="ARBA" id="ARBA00023163"/>
    </source>
</evidence>
<evidence type="ECO:0000256" key="2">
    <source>
        <dbReference type="ARBA" id="ARBA00023015"/>
    </source>
</evidence>
<dbReference type="Gene3D" id="3.40.190.290">
    <property type="match status" value="1"/>
</dbReference>
<dbReference type="Pfam" id="PF00126">
    <property type="entry name" value="HTH_1"/>
    <property type="match status" value="1"/>
</dbReference>
<dbReference type="PROSITE" id="PS50931">
    <property type="entry name" value="HTH_LYSR"/>
    <property type="match status" value="1"/>
</dbReference>
<dbReference type="InterPro" id="IPR058163">
    <property type="entry name" value="LysR-type_TF_proteobact-type"/>
</dbReference>
<dbReference type="InterPro" id="IPR000847">
    <property type="entry name" value="LysR_HTH_N"/>
</dbReference>
<dbReference type="GO" id="GO:0043565">
    <property type="term" value="F:sequence-specific DNA binding"/>
    <property type="evidence" value="ECO:0007669"/>
    <property type="project" value="TreeGrafter"/>
</dbReference>
<dbReference type="EMBL" id="JACIVI010000003">
    <property type="protein sequence ID" value="MBB1162439.1"/>
    <property type="molecule type" value="Genomic_DNA"/>
</dbReference>
<proteinExistence type="inferred from homology"/>
<gene>
    <name evidence="6" type="ORF">H4F90_10640</name>
</gene>
<dbReference type="PANTHER" id="PTHR30537">
    <property type="entry name" value="HTH-TYPE TRANSCRIPTIONAL REGULATOR"/>
    <property type="match status" value="1"/>
</dbReference>
<comment type="caution">
    <text evidence="6">The sequence shown here is derived from an EMBL/GenBank/DDBJ whole genome shotgun (WGS) entry which is preliminary data.</text>
</comment>
<dbReference type="Proteomes" id="UP000586093">
    <property type="component" value="Unassembled WGS sequence"/>
</dbReference>
<evidence type="ECO:0000259" key="5">
    <source>
        <dbReference type="PROSITE" id="PS50931"/>
    </source>
</evidence>
<dbReference type="GO" id="GO:0003700">
    <property type="term" value="F:DNA-binding transcription factor activity"/>
    <property type="evidence" value="ECO:0007669"/>
    <property type="project" value="InterPro"/>
</dbReference>
<keyword evidence="3" id="KW-0238">DNA-binding</keyword>
<name>A0A839HSU0_9BURK</name>
<sequence length="302" mass="32524">MDKLRAMQTFVRIVDSGSLRAAAESLDSSPPAVVRMLAALEQALGVRLLHRTTRRLALSEEGRDYLAHCRQVLAAIEQAEAELSARRQQPSGRLALTAPVQFGRLHVGPVLNGFLAAHPAMHAELLLLDRVVDLLEEGLDLAIRIGELPDSSLIAVPLGHTPRIVCASPAYLATHGRPETPDELAGHRGVHFSGLGQGPEWTLSRGRQTVKRTLPCVLSTNQVDTALAAAEAGLGLVRVLGYQAAEALAAGRLVRVLQDAEPPPRPVQLLHPAGRRPSSRLRAFMDWGVPVLRQRLAALMPG</sequence>
<dbReference type="FunFam" id="1.10.10.10:FF:000001">
    <property type="entry name" value="LysR family transcriptional regulator"/>
    <property type="match status" value="1"/>
</dbReference>
<protein>
    <submittedName>
        <fullName evidence="6">LysR family transcriptional regulator</fullName>
    </submittedName>
</protein>
<accession>A0A839HSU0</accession>
<keyword evidence="7" id="KW-1185">Reference proteome</keyword>
<dbReference type="GO" id="GO:0006351">
    <property type="term" value="P:DNA-templated transcription"/>
    <property type="evidence" value="ECO:0007669"/>
    <property type="project" value="TreeGrafter"/>
</dbReference>
<evidence type="ECO:0000256" key="1">
    <source>
        <dbReference type="ARBA" id="ARBA00009437"/>
    </source>
</evidence>
<reference evidence="6 7" key="1">
    <citation type="submission" date="2020-08" db="EMBL/GenBank/DDBJ databases">
        <title>Aquariorum lacteus gen. nov., sp. nov., a new member of the family Comamonadaceae, isolated from freshwater aquarium.</title>
        <authorList>
            <person name="Chun S.-J."/>
        </authorList>
    </citation>
    <scope>NUCLEOTIDE SEQUENCE [LARGE SCALE GENOMIC DNA]</scope>
    <source>
        <strain evidence="6 7">SJAQ100</strain>
    </source>
</reference>
<dbReference type="Pfam" id="PF03466">
    <property type="entry name" value="LysR_substrate"/>
    <property type="match status" value="1"/>
</dbReference>
<dbReference type="AlphaFoldDB" id="A0A839HSU0"/>
<keyword evidence="2" id="KW-0805">Transcription regulation</keyword>
<keyword evidence="4" id="KW-0804">Transcription</keyword>
<dbReference type="SUPFAM" id="SSF53850">
    <property type="entry name" value="Periplasmic binding protein-like II"/>
    <property type="match status" value="1"/>
</dbReference>
<dbReference type="InterPro" id="IPR036390">
    <property type="entry name" value="WH_DNA-bd_sf"/>
</dbReference>
<evidence type="ECO:0000256" key="3">
    <source>
        <dbReference type="ARBA" id="ARBA00023125"/>
    </source>
</evidence>
<feature type="domain" description="HTH lysR-type" evidence="5">
    <location>
        <begin position="1"/>
        <end position="59"/>
    </location>
</feature>
<evidence type="ECO:0000313" key="7">
    <source>
        <dbReference type="Proteomes" id="UP000586093"/>
    </source>
</evidence>
<dbReference type="SUPFAM" id="SSF46785">
    <property type="entry name" value="Winged helix' DNA-binding domain"/>
    <property type="match status" value="1"/>
</dbReference>
<evidence type="ECO:0000313" key="6">
    <source>
        <dbReference type="EMBL" id="MBB1162439.1"/>
    </source>
</evidence>
<organism evidence="6 7">
    <name type="scientific">Aquariibacter albus</name>
    <dbReference type="NCBI Taxonomy" id="2759899"/>
    <lineage>
        <taxon>Bacteria</taxon>
        <taxon>Pseudomonadati</taxon>
        <taxon>Pseudomonadota</taxon>
        <taxon>Betaproteobacteria</taxon>
        <taxon>Burkholderiales</taxon>
        <taxon>Sphaerotilaceae</taxon>
        <taxon>Aquariibacter</taxon>
    </lineage>
</organism>
<dbReference type="InterPro" id="IPR005119">
    <property type="entry name" value="LysR_subst-bd"/>
</dbReference>